<reference evidence="9" key="1">
    <citation type="submission" date="2015-12" db="EMBL/GenBank/DDBJ databases">
        <title>FDA dAtabase for Regulatory Grade micrObial Sequences (FDA-ARGOS): Supporting development and validation of Infectious Disease Dx tests.</title>
        <authorList>
            <person name="Hoffmann M."/>
            <person name="Allard M."/>
            <person name="Evans P."/>
            <person name="Brown E."/>
            <person name="Tallon L.J."/>
            <person name="Sadzewicz L."/>
            <person name="Sengamalay N."/>
            <person name="Ott S."/>
            <person name="Godinez A."/>
            <person name="Nagaraj S."/>
            <person name="Vyas G."/>
            <person name="Aluvathingal J."/>
            <person name="Nadendla S."/>
            <person name="Geyer C."/>
            <person name="Sichtig H."/>
        </authorList>
    </citation>
    <scope>NUCLEOTIDE SEQUENCE [LARGE SCALE GENOMIC DNA]</scope>
    <source>
        <strain evidence="9">ATCC 43516</strain>
    </source>
</reference>
<dbReference type="Pfam" id="PF02656">
    <property type="entry name" value="DUF202"/>
    <property type="match status" value="1"/>
</dbReference>
<proteinExistence type="predicted"/>
<reference evidence="7" key="2">
    <citation type="submission" date="2018-01" db="EMBL/GenBank/DDBJ databases">
        <title>FDA dAtabase for Regulatory Grade micrObial Sequences (FDA-ARGOS): Supporting development and validation of Infectious Disease Dx tests.</title>
        <authorList>
            <person name="Hoffmann M."/>
            <person name="Allard M."/>
            <person name="Evans P."/>
            <person name="Brown E."/>
            <person name="Tallon L."/>
            <person name="Sadzewicz L."/>
            <person name="Sengamalay N."/>
            <person name="Ott S."/>
            <person name="Godinez A."/>
            <person name="Nagaraj S."/>
            <person name="Vyas G."/>
            <person name="Aluvathingal J."/>
            <person name="Nadendla S."/>
            <person name="Geyer C."/>
            <person name="Sichtig H."/>
        </authorList>
    </citation>
    <scope>NUCLEOTIDE SEQUENCE</scope>
    <source>
        <strain evidence="7">FDAARGOS_107</strain>
    </source>
</reference>
<organism evidence="8 10">
    <name type="scientific">Vibrio harveyi</name>
    <name type="common">Beneckea harveyi</name>
    <dbReference type="NCBI Taxonomy" id="669"/>
    <lineage>
        <taxon>Bacteria</taxon>
        <taxon>Pseudomonadati</taxon>
        <taxon>Pseudomonadota</taxon>
        <taxon>Gammaproteobacteria</taxon>
        <taxon>Vibrionales</taxon>
        <taxon>Vibrionaceae</taxon>
        <taxon>Vibrio</taxon>
    </lineage>
</organism>
<evidence type="ECO:0000256" key="3">
    <source>
        <dbReference type="ARBA" id="ARBA00022989"/>
    </source>
</evidence>
<dbReference type="Proteomes" id="UP000253437">
    <property type="component" value="Unassembled WGS sequence"/>
</dbReference>
<reference evidence="8 10" key="3">
    <citation type="submission" date="2018-08" db="EMBL/GenBank/DDBJ databases">
        <title>Vibrio harveyi strains pathogenic to white snook Centropomus viridis Lockington (1877) and potential probiotic bacteria.</title>
        <authorList>
            <person name="Soto-Rodriguez S."/>
            <person name="Gomez-Gil B."/>
            <person name="Lozano-Olvera R."/>
        </authorList>
    </citation>
    <scope>NUCLEOTIDE SEQUENCE [LARGE SCALE GENOMIC DNA]</scope>
    <source>
        <strain evidence="8 10">CAIM 1508</strain>
    </source>
</reference>
<gene>
    <name evidence="7" type="ORF">AL538_19710</name>
    <name evidence="8" type="ORF">DS957_002855</name>
</gene>
<accession>A0A3A1QBN6</accession>
<dbReference type="EMBL" id="QOUW02000005">
    <property type="protein sequence ID" value="RIW19046.1"/>
    <property type="molecule type" value="Genomic_DNA"/>
</dbReference>
<dbReference type="EMBL" id="CP014039">
    <property type="protein sequence ID" value="AMF99945.1"/>
    <property type="molecule type" value="Genomic_DNA"/>
</dbReference>
<name>A0A3A1QBN6_VIBHA</name>
<dbReference type="RefSeq" id="WP_005449936.1">
    <property type="nucleotide sequence ID" value="NZ_BGNF01000051.1"/>
</dbReference>
<keyword evidence="3 5" id="KW-1133">Transmembrane helix</keyword>
<dbReference type="KEGG" id="vhr:AL538_19710"/>
<evidence type="ECO:0000313" key="9">
    <source>
        <dbReference type="Proteomes" id="UP000067422"/>
    </source>
</evidence>
<feature type="transmembrane region" description="Helical" evidence="5">
    <location>
        <begin position="92"/>
        <end position="112"/>
    </location>
</feature>
<evidence type="ECO:0000256" key="1">
    <source>
        <dbReference type="ARBA" id="ARBA00004127"/>
    </source>
</evidence>
<evidence type="ECO:0000256" key="4">
    <source>
        <dbReference type="ARBA" id="ARBA00023136"/>
    </source>
</evidence>
<evidence type="ECO:0000313" key="7">
    <source>
        <dbReference type="EMBL" id="AMF99945.1"/>
    </source>
</evidence>
<dbReference type="OrthoDB" id="582337at2"/>
<keyword evidence="4 5" id="KW-0472">Membrane</keyword>
<evidence type="ECO:0000256" key="2">
    <source>
        <dbReference type="ARBA" id="ARBA00022692"/>
    </source>
</evidence>
<dbReference type="GO" id="GO:0012505">
    <property type="term" value="C:endomembrane system"/>
    <property type="evidence" value="ECO:0007669"/>
    <property type="project" value="UniProtKB-SubCell"/>
</dbReference>
<comment type="subcellular location">
    <subcellularLocation>
        <location evidence="1">Endomembrane system</location>
        <topology evidence="1">Multi-pass membrane protein</topology>
    </subcellularLocation>
</comment>
<keyword evidence="9" id="KW-1185">Reference proteome</keyword>
<feature type="domain" description="DUF202" evidence="6">
    <location>
        <begin position="13"/>
        <end position="77"/>
    </location>
</feature>
<feature type="transmembrane region" description="Helical" evidence="5">
    <location>
        <begin position="21"/>
        <end position="39"/>
    </location>
</feature>
<dbReference type="GeneID" id="83584229"/>
<evidence type="ECO:0000313" key="8">
    <source>
        <dbReference type="EMBL" id="RIW19046.1"/>
    </source>
</evidence>
<evidence type="ECO:0000313" key="10">
    <source>
        <dbReference type="Proteomes" id="UP000253437"/>
    </source>
</evidence>
<feature type="transmembrane region" description="Helical" evidence="5">
    <location>
        <begin position="51"/>
        <end position="72"/>
    </location>
</feature>
<protein>
    <submittedName>
        <fullName evidence="8">DUF202 domain-containing protein</fullName>
    </submittedName>
</protein>
<sequence length="118" mass="13351">MSWKKQGEDPDYRFTLANERTFLAWVRTALGFFTAAIAVDQLATSLNDTLYKPLICLSLLTISILCSIFAYANWRGNEIAMRLNNNLSYSHAIKVIPILMVVVITFLLSSIYHDVFVG</sequence>
<keyword evidence="2 5" id="KW-0812">Transmembrane</keyword>
<dbReference type="Proteomes" id="UP000067422">
    <property type="component" value="Chromosome 2"/>
</dbReference>
<dbReference type="InterPro" id="IPR003807">
    <property type="entry name" value="DUF202"/>
</dbReference>
<dbReference type="AlphaFoldDB" id="A0A3A1QBN6"/>
<evidence type="ECO:0000256" key="5">
    <source>
        <dbReference type="SAM" id="Phobius"/>
    </source>
</evidence>
<evidence type="ECO:0000259" key="6">
    <source>
        <dbReference type="Pfam" id="PF02656"/>
    </source>
</evidence>